<dbReference type="EMBL" id="JAWDJW010006362">
    <property type="protein sequence ID" value="KAK3065108.1"/>
    <property type="molecule type" value="Genomic_DNA"/>
</dbReference>
<gene>
    <name evidence="1" type="ORF">LTS18_010261</name>
</gene>
<evidence type="ECO:0000313" key="2">
    <source>
        <dbReference type="Proteomes" id="UP001186974"/>
    </source>
</evidence>
<organism evidence="1 2">
    <name type="scientific">Coniosporium uncinatum</name>
    <dbReference type="NCBI Taxonomy" id="93489"/>
    <lineage>
        <taxon>Eukaryota</taxon>
        <taxon>Fungi</taxon>
        <taxon>Dikarya</taxon>
        <taxon>Ascomycota</taxon>
        <taxon>Pezizomycotina</taxon>
        <taxon>Dothideomycetes</taxon>
        <taxon>Dothideomycetes incertae sedis</taxon>
        <taxon>Coniosporium</taxon>
    </lineage>
</organism>
<accession>A0ACC3DCM7</accession>
<keyword evidence="2" id="KW-1185">Reference proteome</keyword>
<protein>
    <submittedName>
        <fullName evidence="1">Uncharacterized protein</fullName>
    </submittedName>
</protein>
<name>A0ACC3DCM7_9PEZI</name>
<sequence length="847" mass="97356">MDVIAPWHGGHEDIAQEVDAGGEGLERVIRKRYGMSIRGLVSLPGKKRREMLGRGLTKPGWLWVIEEAVEDHMLPGMEMMRCVDGNAVIKHEGWEVYYGTNAFRVNVQCIGWLATHQEARWWIRKMSVFAGPEEVKGEREGLKGMLGKLLEFRELEDVVIELMRVKDMDEGKVERIVQEEVEPVAGVISERISGEIEVGEQEGLWEKGEGYPRIRRWFDGRWVKGSRCRGDRVRKGGEERTASPEPGRTRSCWSQRQGSSTARVFQRVFKSRAMSTSEGCMFEHLVEHQLVVCKKCRHAVWPDQIAGHLQGKQHGLKRQRATETAREIEGWPGVIRYPSELQVPTTVEEPFCQLPLYPDGFRCILEPASCHFIGRGKESIRRHWRRAHGWAVLGKKGGSGPIRRRIVEQREGAAAERVQCQRFFTVTHGSQYFAVCPSDRSDQDRVQPVTTDKAARWAEIRKKVEKRMTEIQQRAQDTIQKGEKTEVNPWLKRAGWQDVDVDQREREEVSPEAIDAQIWKAMDGMIRFSQESVTKRIGVFVRMEAIRTEMHQTRFEPLQAYMDEHAFAKHTRPWKQIVMFFARTQREHDWESPKYRFTKRQRQTWDVLVETARQKASGEESDVESDEDSEIDTDDKEKERGEADEEDKPRKLTSIQAACLDFCIQLLNQRITRKEYDSALVCALAVLGVKEGGWKGPEQYPPILSAVIKVARFMVVQKALQISQPFAGEEFEDDSGYDSGDSPPPPGRGCLQFVQEMMDHFMVRGSHSPMQWMLDLRTYGLKIHYNTTSPGHVGWKGRDELLYKEMNFTMGQFRGMIHGLRAECRRLLCEDLLFGGMQGDGVPAIPI</sequence>
<proteinExistence type="predicted"/>
<dbReference type="Proteomes" id="UP001186974">
    <property type="component" value="Unassembled WGS sequence"/>
</dbReference>
<reference evidence="1" key="1">
    <citation type="submission" date="2024-09" db="EMBL/GenBank/DDBJ databases">
        <title>Black Yeasts Isolated from many extreme environments.</title>
        <authorList>
            <person name="Coleine C."/>
            <person name="Stajich J.E."/>
            <person name="Selbmann L."/>
        </authorList>
    </citation>
    <scope>NUCLEOTIDE SEQUENCE</scope>
    <source>
        <strain evidence="1">CCFEE 5737</strain>
    </source>
</reference>
<comment type="caution">
    <text evidence="1">The sequence shown here is derived from an EMBL/GenBank/DDBJ whole genome shotgun (WGS) entry which is preliminary data.</text>
</comment>
<evidence type="ECO:0000313" key="1">
    <source>
        <dbReference type="EMBL" id="KAK3065108.1"/>
    </source>
</evidence>